<evidence type="ECO:0000313" key="4">
    <source>
        <dbReference type="Proteomes" id="UP000252586"/>
    </source>
</evidence>
<gene>
    <name evidence="3" type="ORF">DFR74_101874</name>
</gene>
<keyword evidence="2" id="KW-0732">Signal</keyword>
<dbReference type="AlphaFoldDB" id="A0A366E417"/>
<feature type="compositionally biased region" description="Low complexity" evidence="1">
    <location>
        <begin position="31"/>
        <end position="40"/>
    </location>
</feature>
<evidence type="ECO:0000313" key="3">
    <source>
        <dbReference type="EMBL" id="RBO96855.1"/>
    </source>
</evidence>
<dbReference type="EMBL" id="QNRE01000001">
    <property type="protein sequence ID" value="RBO96855.1"/>
    <property type="molecule type" value="Genomic_DNA"/>
</dbReference>
<keyword evidence="4" id="KW-1185">Reference proteome</keyword>
<evidence type="ECO:0000256" key="2">
    <source>
        <dbReference type="SAM" id="SignalP"/>
    </source>
</evidence>
<feature type="compositionally biased region" description="Basic and acidic residues" evidence="1">
    <location>
        <begin position="43"/>
        <end position="56"/>
    </location>
</feature>
<dbReference type="RefSeq" id="WP_147265732.1">
    <property type="nucleotide sequence ID" value="NZ_JADLPW010000018.1"/>
</dbReference>
<proteinExistence type="predicted"/>
<evidence type="ECO:0000256" key="1">
    <source>
        <dbReference type="SAM" id="MobiDB-lite"/>
    </source>
</evidence>
<evidence type="ECO:0008006" key="5">
    <source>
        <dbReference type="Google" id="ProtNLM"/>
    </source>
</evidence>
<feature type="region of interest" description="Disordered" evidence="1">
    <location>
        <begin position="31"/>
        <end position="56"/>
    </location>
</feature>
<organism evidence="3 4">
    <name type="scientific">Nocardia puris</name>
    <dbReference type="NCBI Taxonomy" id="208602"/>
    <lineage>
        <taxon>Bacteria</taxon>
        <taxon>Bacillati</taxon>
        <taxon>Actinomycetota</taxon>
        <taxon>Actinomycetes</taxon>
        <taxon>Mycobacteriales</taxon>
        <taxon>Nocardiaceae</taxon>
        <taxon>Nocardia</taxon>
    </lineage>
</organism>
<comment type="caution">
    <text evidence="3">The sequence shown here is derived from an EMBL/GenBank/DDBJ whole genome shotgun (WGS) entry which is preliminary data.</text>
</comment>
<feature type="signal peptide" evidence="2">
    <location>
        <begin position="1"/>
        <end position="34"/>
    </location>
</feature>
<sequence>MSTKTSAQRTVARIAMASVVAAIPFTLAAAPASAEPASPSVTEVRHDKWDKHDRDKWDRRDCGPWGWHNSWDPWNKCDRWPGHNPWGPPFWRPFPSGSFGSS</sequence>
<dbReference type="Proteomes" id="UP000252586">
    <property type="component" value="Unassembled WGS sequence"/>
</dbReference>
<feature type="chain" id="PRO_5016993347" description="Secreted protein" evidence="2">
    <location>
        <begin position="35"/>
        <end position="102"/>
    </location>
</feature>
<accession>A0A366E417</accession>
<name>A0A366E417_9NOCA</name>
<protein>
    <recommendedName>
        <fullName evidence="5">Secreted protein</fullName>
    </recommendedName>
</protein>
<reference evidence="3 4" key="1">
    <citation type="submission" date="2018-06" db="EMBL/GenBank/DDBJ databases">
        <title>Genomic Encyclopedia of Type Strains, Phase IV (KMG-IV): sequencing the most valuable type-strain genomes for metagenomic binning, comparative biology and taxonomic classification.</title>
        <authorList>
            <person name="Goeker M."/>
        </authorList>
    </citation>
    <scope>NUCLEOTIDE SEQUENCE [LARGE SCALE GENOMIC DNA]</scope>
    <source>
        <strain evidence="3 4">DSM 44599</strain>
    </source>
</reference>